<dbReference type="GO" id="GO:0008381">
    <property type="term" value="F:mechanosensitive monoatomic ion channel activity"/>
    <property type="evidence" value="ECO:0007669"/>
    <property type="project" value="InterPro"/>
</dbReference>
<dbReference type="HOGENOM" id="CLU_035789_1_0_3"/>
<feature type="transmembrane region" description="Helical" evidence="1">
    <location>
        <begin position="177"/>
        <end position="201"/>
    </location>
</feature>
<feature type="transmembrane region" description="Helical" evidence="1">
    <location>
        <begin position="500"/>
        <end position="523"/>
    </location>
</feature>
<dbReference type="PANTHER" id="PTHR30221:SF1">
    <property type="entry name" value="SMALL-CONDUCTANCE MECHANOSENSITIVE CHANNEL"/>
    <property type="match status" value="1"/>
</dbReference>
<dbReference type="KEGG" id="scs:Sta7437_1336"/>
<name>K9XQV0_STAC7</name>
<feature type="transmembrane region" description="Helical" evidence="1">
    <location>
        <begin position="221"/>
        <end position="242"/>
    </location>
</feature>
<feature type="transmembrane region" description="Helical" evidence="1">
    <location>
        <begin position="131"/>
        <end position="156"/>
    </location>
</feature>
<protein>
    <submittedName>
        <fullName evidence="2">Conserved TM helix repeat-containing protein</fullName>
    </submittedName>
</protein>
<evidence type="ECO:0000256" key="1">
    <source>
        <dbReference type="SAM" id="Phobius"/>
    </source>
</evidence>
<dbReference type="NCBIfam" id="NF033912">
    <property type="entry name" value="msc"/>
    <property type="match status" value="1"/>
</dbReference>
<keyword evidence="1" id="KW-0812">Transmembrane</keyword>
<feature type="transmembrane region" description="Helical" evidence="1">
    <location>
        <begin position="319"/>
        <end position="337"/>
    </location>
</feature>
<organism evidence="2 3">
    <name type="scientific">Stanieria cyanosphaera (strain ATCC 29371 / PCC 7437)</name>
    <dbReference type="NCBI Taxonomy" id="111780"/>
    <lineage>
        <taxon>Bacteria</taxon>
        <taxon>Bacillati</taxon>
        <taxon>Cyanobacteriota</taxon>
        <taxon>Cyanophyceae</taxon>
        <taxon>Pleurocapsales</taxon>
        <taxon>Dermocarpellaceae</taxon>
        <taxon>Stanieria</taxon>
    </lineage>
</organism>
<evidence type="ECO:0000313" key="3">
    <source>
        <dbReference type="Proteomes" id="UP000010473"/>
    </source>
</evidence>
<proteinExistence type="predicted"/>
<feature type="transmembrane region" description="Helical" evidence="1">
    <location>
        <begin position="431"/>
        <end position="456"/>
    </location>
</feature>
<gene>
    <name evidence="2" type="ordered locus">Sta7437_1336</name>
</gene>
<dbReference type="eggNOG" id="COG0668">
    <property type="taxonomic scope" value="Bacteria"/>
</dbReference>
<feature type="transmembrane region" description="Helical" evidence="1">
    <location>
        <begin position="35"/>
        <end position="56"/>
    </location>
</feature>
<dbReference type="STRING" id="111780.Sta7437_1336"/>
<keyword evidence="1" id="KW-1133">Transmembrane helix</keyword>
<dbReference type="eggNOG" id="COG4447">
    <property type="taxonomic scope" value="Bacteria"/>
</dbReference>
<feature type="transmembrane region" description="Helical" evidence="1">
    <location>
        <begin position="477"/>
        <end position="494"/>
    </location>
</feature>
<feature type="transmembrane region" description="Helical" evidence="1">
    <location>
        <begin position="91"/>
        <end position="111"/>
    </location>
</feature>
<dbReference type="InterPro" id="IPR008910">
    <property type="entry name" value="MSC_TM_helix"/>
</dbReference>
<feature type="transmembrane region" description="Helical" evidence="1">
    <location>
        <begin position="402"/>
        <end position="425"/>
    </location>
</feature>
<accession>K9XQV0</accession>
<reference evidence="3" key="1">
    <citation type="journal article" date="2013" name="Proc. Natl. Acad. Sci. U.S.A.">
        <title>Improving the coverage of the cyanobacterial phylum using diversity-driven genome sequencing.</title>
        <authorList>
            <person name="Shih P.M."/>
            <person name="Wu D."/>
            <person name="Latifi A."/>
            <person name="Axen S.D."/>
            <person name="Fewer D.P."/>
            <person name="Talla E."/>
            <person name="Calteau A."/>
            <person name="Cai F."/>
            <person name="Tandeau de Marsac N."/>
            <person name="Rippka R."/>
            <person name="Herdman M."/>
            <person name="Sivonen K."/>
            <person name="Coursin T."/>
            <person name="Laurent T."/>
            <person name="Goodwin L."/>
            <person name="Nolan M."/>
            <person name="Davenport K.W."/>
            <person name="Han C.S."/>
            <person name="Rubin E.M."/>
            <person name="Eisen J.A."/>
            <person name="Woyke T."/>
            <person name="Gugger M."/>
            <person name="Kerfeld C.A."/>
        </authorList>
    </citation>
    <scope>NUCLEOTIDE SEQUENCE [LARGE SCALE GENOMIC DNA]</scope>
    <source>
        <strain evidence="3">ATCC 29371 / PCC 7437</strain>
    </source>
</reference>
<dbReference type="RefSeq" id="WP_015192576.1">
    <property type="nucleotide sequence ID" value="NC_019748.1"/>
</dbReference>
<dbReference type="Gene3D" id="1.10.287.1260">
    <property type="match status" value="1"/>
</dbReference>
<feature type="transmembrane region" description="Helical" evidence="1">
    <location>
        <begin position="283"/>
        <end position="307"/>
    </location>
</feature>
<dbReference type="PATRIC" id="fig|111780.3.peg.1393"/>
<dbReference type="InterPro" id="IPR045275">
    <property type="entry name" value="MscS_archaea/bacteria_type"/>
</dbReference>
<evidence type="ECO:0000313" key="2">
    <source>
        <dbReference type="EMBL" id="AFZ34903.1"/>
    </source>
</evidence>
<dbReference type="PANTHER" id="PTHR30221">
    <property type="entry name" value="SMALL-CONDUCTANCE MECHANOSENSITIVE CHANNEL"/>
    <property type="match status" value="1"/>
</dbReference>
<dbReference type="AlphaFoldDB" id="K9XQV0"/>
<keyword evidence="1" id="KW-0472">Membrane</keyword>
<sequence>MTNMMISILPNLSLYIAQALDQQVYSALGSDLGSSLLNLLKAIGILILGLIVASVVKGIIKGLLNKTSIDNRIAAWLTGQRGGETIPIEDWIANLAYWLIILFAVVGFLNALQLEAVSQPLNSLLNQVTSFLPKILGAAFLLGIAWVLATVVKLVVTRGLGALRIDERLGQSPRDSSDFALSDTIGNALYWFIFLLFLPSILSTLQLEGTLRPVQNLLDQILGILPNILAAILIGAVGWFIAQIVRRLVTNLLSATGVDRVGERFGLSNLGGRQSLSWIIGTIVYVLILIPTAIAALEALNIAAISLPAINMLNQVLNLVPKLFAAGVVLVGFYIVGKFVSDLVTNILTSIGFNNFFQWLGISTPPPRTTTPFSTSPMVGGTEQPTVIQTEPTVTSKTPSELAGIIVLVAIMLVAALTAVDILQIQALQSVIGVILVIAGQIFLGLVVFAIGLYLANLAYNLIISSGTRQARILAQTARISIITLISAMALQQMGVAPDIVNLAFGLLVGGIAVAIALAFGLGGREVAGEQLRSWLNSFKNR</sequence>
<keyword evidence="3" id="KW-1185">Reference proteome</keyword>
<dbReference type="Pfam" id="PF05552">
    <property type="entry name" value="MS_channel_1st_1"/>
    <property type="match status" value="4"/>
</dbReference>
<dbReference type="Proteomes" id="UP000010473">
    <property type="component" value="Chromosome"/>
</dbReference>
<dbReference type="EMBL" id="CP003653">
    <property type="protein sequence ID" value="AFZ34903.1"/>
    <property type="molecule type" value="Genomic_DNA"/>
</dbReference>